<keyword evidence="1" id="KW-0418">Kinase</keyword>
<evidence type="ECO:0000313" key="2">
    <source>
        <dbReference type="Ensembl" id="ENSAPLP00000026787.1"/>
    </source>
</evidence>
<dbReference type="PANTHER" id="PTHR12400">
    <property type="entry name" value="INOSITOL POLYPHOSPHATE KINASE"/>
    <property type="match status" value="1"/>
</dbReference>
<dbReference type="AlphaFoldDB" id="A0A493TLL9"/>
<dbReference type="GO" id="GO:0005634">
    <property type="term" value="C:nucleus"/>
    <property type="evidence" value="ECO:0007669"/>
    <property type="project" value="TreeGrafter"/>
</dbReference>
<reference evidence="2" key="2">
    <citation type="submission" date="2025-08" db="UniProtKB">
        <authorList>
            <consortium name="Ensembl"/>
        </authorList>
    </citation>
    <scope>IDENTIFICATION</scope>
</reference>
<dbReference type="Proteomes" id="UP000016666">
    <property type="component" value="Unassembled WGS sequence"/>
</dbReference>
<reference evidence="3" key="1">
    <citation type="submission" date="2017-10" db="EMBL/GenBank/DDBJ databases">
        <title>A new Pekin duck reference genome.</title>
        <authorList>
            <person name="Hou Z.-C."/>
            <person name="Zhou Z.-K."/>
            <person name="Zhu F."/>
            <person name="Hou S.-S."/>
        </authorList>
    </citation>
    <scope>NUCLEOTIDE SEQUENCE [LARGE SCALE GENOMIC DNA]</scope>
</reference>
<dbReference type="PANTHER" id="PTHR12400:SF40">
    <property type="entry name" value="INOSITOL HEXAKISPHOSPHATE KINASE 3"/>
    <property type="match status" value="1"/>
</dbReference>
<dbReference type="GO" id="GO:0032958">
    <property type="term" value="P:inositol phosphate biosynthetic process"/>
    <property type="evidence" value="ECO:0007669"/>
    <property type="project" value="InterPro"/>
</dbReference>
<dbReference type="GeneTree" id="ENSGT00940000160887"/>
<dbReference type="GO" id="GO:0005737">
    <property type="term" value="C:cytoplasm"/>
    <property type="evidence" value="ECO:0007669"/>
    <property type="project" value="TreeGrafter"/>
</dbReference>
<dbReference type="InterPro" id="IPR005522">
    <property type="entry name" value="IPK"/>
</dbReference>
<reference evidence="2" key="3">
    <citation type="submission" date="2025-09" db="UniProtKB">
        <authorList>
            <consortium name="Ensembl"/>
        </authorList>
    </citation>
    <scope>IDENTIFICATION</scope>
</reference>
<evidence type="ECO:0000313" key="3">
    <source>
        <dbReference type="Proteomes" id="UP000016666"/>
    </source>
</evidence>
<dbReference type="GO" id="GO:0000828">
    <property type="term" value="F:inositol hexakisphosphate kinase activity"/>
    <property type="evidence" value="ECO:0007669"/>
    <property type="project" value="TreeGrafter"/>
</dbReference>
<organism evidence="2 3">
    <name type="scientific">Anas platyrhynchos platyrhynchos</name>
    <name type="common">Northern mallard</name>
    <dbReference type="NCBI Taxonomy" id="8840"/>
    <lineage>
        <taxon>Eukaryota</taxon>
        <taxon>Metazoa</taxon>
        <taxon>Chordata</taxon>
        <taxon>Craniata</taxon>
        <taxon>Vertebrata</taxon>
        <taxon>Euteleostomi</taxon>
        <taxon>Archelosauria</taxon>
        <taxon>Archosauria</taxon>
        <taxon>Dinosauria</taxon>
        <taxon>Saurischia</taxon>
        <taxon>Theropoda</taxon>
        <taxon>Coelurosauria</taxon>
        <taxon>Aves</taxon>
        <taxon>Neognathae</taxon>
        <taxon>Galloanserae</taxon>
        <taxon>Anseriformes</taxon>
        <taxon>Anatidae</taxon>
        <taxon>Anatinae</taxon>
        <taxon>Anas</taxon>
    </lineage>
</organism>
<keyword evidence="1" id="KW-0808">Transferase</keyword>
<keyword evidence="3" id="KW-1185">Reference proteome</keyword>
<dbReference type="GO" id="GO:0046854">
    <property type="term" value="P:phosphatidylinositol phosphate biosynthetic process"/>
    <property type="evidence" value="ECO:0007669"/>
    <property type="project" value="TreeGrafter"/>
</dbReference>
<dbReference type="STRING" id="8840.ENSAPLP00000026787"/>
<evidence type="ECO:0000256" key="1">
    <source>
        <dbReference type="RuleBase" id="RU363090"/>
    </source>
</evidence>
<dbReference type="EC" id="2.7.-.-" evidence="1"/>
<dbReference type="SUPFAM" id="SSF56104">
    <property type="entry name" value="SAICAR synthase-like"/>
    <property type="match status" value="1"/>
</dbReference>
<sequence>SPAPSSSMVGQSEGRKVVLLEPFVHQVGGHMSMMKYDEHTVCKPLVSQELSFYESLPLAMQQFTPQYKGATPYLSSLPSLFPHYFCLYCQTCAARKAPDPGFL</sequence>
<proteinExistence type="inferred from homology"/>
<dbReference type="Ensembl" id="ENSAPLT00000017579.1">
    <property type="protein sequence ID" value="ENSAPLP00000026787.1"/>
    <property type="gene ID" value="ENSAPLG00000022027.1"/>
</dbReference>
<comment type="similarity">
    <text evidence="1">Belongs to the inositol phosphokinase (IPK) family.</text>
</comment>
<name>A0A493TLL9_ANAPP</name>
<protein>
    <recommendedName>
        <fullName evidence="1">Kinase</fullName>
        <ecNumber evidence="1">2.7.-.-</ecNumber>
    </recommendedName>
</protein>
<accession>A0A493TLL9</accession>